<feature type="non-terminal residue" evidence="2">
    <location>
        <position position="1843"/>
    </location>
</feature>
<keyword evidence="2" id="KW-0406">Ion transport</keyword>
<dbReference type="Proteomes" id="UP001642464">
    <property type="component" value="Unassembled WGS sequence"/>
</dbReference>
<keyword evidence="3" id="KW-1185">Reference proteome</keyword>
<protein>
    <submittedName>
        <fullName evidence="2">Sodium channel protein 60E</fullName>
    </submittedName>
</protein>
<proteinExistence type="predicted"/>
<gene>
    <name evidence="2" type="ORF">SCF082_LOCUS3005</name>
</gene>
<reference evidence="2 3" key="1">
    <citation type="submission" date="2024-02" db="EMBL/GenBank/DDBJ databases">
        <authorList>
            <person name="Chen Y."/>
            <person name="Shah S."/>
            <person name="Dougan E. K."/>
            <person name="Thang M."/>
            <person name="Chan C."/>
        </authorList>
    </citation>
    <scope>NUCLEOTIDE SEQUENCE [LARGE SCALE GENOMIC DNA]</scope>
</reference>
<evidence type="ECO:0000256" key="1">
    <source>
        <dbReference type="SAM" id="MobiDB-lite"/>
    </source>
</evidence>
<keyword evidence="2" id="KW-0407">Ion channel</keyword>
<name>A0ABP0HR84_9DINO</name>
<dbReference type="InterPro" id="IPR043502">
    <property type="entry name" value="DNA/RNA_pol_sf"/>
</dbReference>
<dbReference type="SUPFAM" id="SSF56672">
    <property type="entry name" value="DNA/RNA polymerases"/>
    <property type="match status" value="1"/>
</dbReference>
<feature type="compositionally biased region" description="Basic and acidic residues" evidence="1">
    <location>
        <begin position="759"/>
        <end position="769"/>
    </location>
</feature>
<accession>A0ABP0HR84</accession>
<feature type="compositionally biased region" description="Polar residues" evidence="1">
    <location>
        <begin position="781"/>
        <end position="793"/>
    </location>
</feature>
<feature type="region of interest" description="Disordered" evidence="1">
    <location>
        <begin position="663"/>
        <end position="708"/>
    </location>
</feature>
<organism evidence="2 3">
    <name type="scientific">Durusdinium trenchii</name>
    <dbReference type="NCBI Taxonomy" id="1381693"/>
    <lineage>
        <taxon>Eukaryota</taxon>
        <taxon>Sar</taxon>
        <taxon>Alveolata</taxon>
        <taxon>Dinophyceae</taxon>
        <taxon>Suessiales</taxon>
        <taxon>Symbiodiniaceae</taxon>
        <taxon>Durusdinium</taxon>
    </lineage>
</organism>
<comment type="caution">
    <text evidence="2">The sequence shown here is derived from an EMBL/GenBank/DDBJ whole genome shotgun (WGS) entry which is preliminary data.</text>
</comment>
<sequence>MDFNESSALELGASELGTVLSVPDSSEVFLVEESQAGDEVALETSFGLESSASVPFHELEEQELFGSEAVERDIDLGPSVVSDFSALLPEVSQPEASLDASYNPEDIVQSAWKSLKTQELKLPWEEGFWSKFLDPNVTAMDMLSENLKRPFPIAGDADVENGVQEVDRRVVSKTCIEITGYMKHIRDIPERTWKEEREATWEIAIRRWVALLDQWEDSDSLLLQTLKVKGSFSEKAQILVDVFFNKAPQTLMKRVNSLSKIVNTLAASGISFPCSESDFYAFLKCEAQKDAPATRLKACFEAVTFAKHVLNIESLHNITEDHGHITTDSSDSSSQEDMLSPVVGHHLVELPPDKSDWPGRRERAMSLADSEAAFEQHCKRISPDGTLHTLLQSNGIKNLSALAFSSGTPQQPPTEDQFKDFATQLNGGVDLSFGMLAGLRRLHFEASAIVMAELKSKATDTSGDGTRKLPVAEKAARLKDQETRLPGVRIRGELQPSYALIDMVAQMKETNCIVWIPPSKCSKRDSEIQNSLKEKPVTLSLEQQMVKLTSADNSISVDTSTDLQLQWALQRRGLALDQCSLIHHSEHEIWVQQLLGQLTREPPAGFSRVSTTQVIRADRELWTIMAQELQQSLQPDGAGKFPMEEKLKELRTDPRVTMFLLPLPKTSAKETDKAMGSGDKPNPPNRPSKKPKVSAKAKSMCPKELKEFDQKDSKGNAICWAFNVKGGCKGEPADEENSQHVFLKRKLHDAKASFKKKQKTAENLEKDAKPSPSFPNERTDQSFSDKASSSNMAKTHRGGRFASFTIQDLLILEVFAGTARLSKTARDAGLQVIPIDKTSDRASQIQIALYDLTEPVELQSLTELLRSEAHRILAVHFAPACGTASRAREKKLTGLQSQGFRVPQPLRSESQPAGLDKLSGVDKIRTETANLVYEATAALVSECHNLDILCSLENPENSLFWFFPDVNTALQKIGGYSVSFHHCMHGGTRNKLTKWWSNKDVFGGLAVVCDNRHTHAKWTPLKSGNKLTFPTAQEAAYPFLLCQRVVAALLQFAIAEGATQPVTLQEQVSLTDNTSHRWILDMLPKGKKLRPLVSEFCDYSHFVVHVACEPEHTVFFKKLLKGARITSRRIEWGFFRVDYKLDTEETVFWVSDGIDHPLGKQHSHYPTGWSGEPPELGTLVQAEFCTVGIPREPWDFVQRAMEVGHPRSLAVHLNSAVTNMLRANFEGELFRLVKDRALFLAKWTKRSRELREAEASLHAKLAPHLQAVLKGKNLLILGEMLRDLEYPDRDLVEDICNGFKLSGWLKKSNVFPARLKRPSNNLETAKKLAKGVNHSICKQVAKPNDPELEAEVWRLTQEEIDKGWVWLDKECNPEEQLLAKRFGLKQGEKTRLIDDCSVGGFNGTCGSSEKLKVHAVDEIAAYIAWCLTNLPDHAFKEVVGKTYDLKSAYKQYGVHPGDRDQLRIAVWDPESKQVRFLGINSLPFGAVGSVSAFLRVSMAIWFVGVCGLGLCWTSFFDDYTVLSKKASANSAAIAAEGLFRLLGIDYATEGKKAVEWDTKVKTLGVVLDLKPELSQGDSQASPFVTVGHTPSRVAELSKTLDEVLSAGSLSLKNAERLRGRLQWFETFASGRVAQQSLRTLSRLASAGRKNENLNRKEIEAVKFLRHRVLTAPPTKIQASSLDTWLIFSDGACEGDETKEGTMGAVLISPHGAPVSFFSETVPESVMEFFLTKSSHPIFELELLPVVVACQLWETHLQKSQCVFYLDNEAARGALIHGTSPQDSGDFLVQKFVWQEMKCQVKVWFGRVPTSSNVADRPSRLDTSEMDSLGVPRTYVNWQLVEAM</sequence>
<dbReference type="EMBL" id="CAXAMM010001506">
    <property type="protein sequence ID" value="CAK8992222.1"/>
    <property type="molecule type" value="Genomic_DNA"/>
</dbReference>
<feature type="region of interest" description="Disordered" evidence="1">
    <location>
        <begin position="753"/>
        <end position="794"/>
    </location>
</feature>
<evidence type="ECO:0000313" key="2">
    <source>
        <dbReference type="EMBL" id="CAK8992222.1"/>
    </source>
</evidence>
<evidence type="ECO:0000313" key="3">
    <source>
        <dbReference type="Proteomes" id="UP001642464"/>
    </source>
</evidence>
<keyword evidence="2" id="KW-0813">Transport</keyword>
<dbReference type="GO" id="GO:0034220">
    <property type="term" value="P:monoatomic ion transmembrane transport"/>
    <property type="evidence" value="ECO:0007669"/>
    <property type="project" value="UniProtKB-KW"/>
</dbReference>